<protein>
    <recommendedName>
        <fullName evidence="4">Orotidine 5'-phosphate decarboxylase</fullName>
        <ecNumber evidence="3">4.1.1.23</ecNumber>
    </recommendedName>
    <alternativeName>
        <fullName evidence="8">OMP decarboxylase</fullName>
    </alternativeName>
</protein>
<comment type="caution">
    <text evidence="11">The sequence shown here is derived from an EMBL/GenBank/DDBJ whole genome shotgun (WGS) entry which is preliminary data.</text>
</comment>
<evidence type="ECO:0000259" key="10">
    <source>
        <dbReference type="SMART" id="SM00934"/>
    </source>
</evidence>
<feature type="binding site" evidence="9">
    <location>
        <position position="192"/>
    </location>
    <ligand>
        <name>substrate</name>
    </ligand>
</feature>
<gene>
    <name evidence="11" type="ORF">A3F51_02560</name>
</gene>
<dbReference type="CDD" id="cd04725">
    <property type="entry name" value="OMP_decarboxylase_like"/>
    <property type="match status" value="1"/>
</dbReference>
<evidence type="ECO:0000256" key="9">
    <source>
        <dbReference type="PIRSR" id="PIRSR614732-2"/>
    </source>
</evidence>
<dbReference type="GO" id="GO:0004590">
    <property type="term" value="F:orotidine-5'-phosphate decarboxylase activity"/>
    <property type="evidence" value="ECO:0007669"/>
    <property type="project" value="UniProtKB-EC"/>
</dbReference>
<evidence type="ECO:0000313" key="12">
    <source>
        <dbReference type="Proteomes" id="UP000178089"/>
    </source>
</evidence>
<dbReference type="STRING" id="1802315.A3F51_02560"/>
<keyword evidence="5" id="KW-0210">Decarboxylase</keyword>
<evidence type="ECO:0000256" key="8">
    <source>
        <dbReference type="ARBA" id="ARBA00033428"/>
    </source>
</evidence>
<feature type="binding site" evidence="9">
    <location>
        <position position="212"/>
    </location>
    <ligand>
        <name>substrate</name>
    </ligand>
</feature>
<dbReference type="NCBIfam" id="NF001273">
    <property type="entry name" value="PRK00230.1"/>
    <property type="match status" value="1"/>
</dbReference>
<dbReference type="SUPFAM" id="SSF51366">
    <property type="entry name" value="Ribulose-phoshate binding barrel"/>
    <property type="match status" value="1"/>
</dbReference>
<organism evidence="11 12">
    <name type="scientific">Candidatus Taylorbacteria bacterium RIFCSPHIGHO2_12_FULL_45_16</name>
    <dbReference type="NCBI Taxonomy" id="1802315"/>
    <lineage>
        <taxon>Bacteria</taxon>
        <taxon>Candidatus Tayloriibacteriota</taxon>
    </lineage>
</organism>
<feature type="binding site" evidence="9">
    <location>
        <position position="41"/>
    </location>
    <ligand>
        <name>substrate</name>
    </ligand>
</feature>
<dbReference type="EMBL" id="MHRT01000007">
    <property type="protein sequence ID" value="OHA28852.1"/>
    <property type="molecule type" value="Genomic_DNA"/>
</dbReference>
<feature type="binding site" evidence="9">
    <location>
        <position position="213"/>
    </location>
    <ligand>
        <name>substrate</name>
    </ligand>
</feature>
<dbReference type="AlphaFoldDB" id="A0A1G2N0K0"/>
<dbReference type="UniPathway" id="UPA00070">
    <property type="reaction ID" value="UER00120"/>
</dbReference>
<evidence type="ECO:0000256" key="4">
    <source>
        <dbReference type="ARBA" id="ARBA00021923"/>
    </source>
</evidence>
<feature type="domain" description="Orotidine 5'-phosphate decarboxylase" evidence="10">
    <location>
        <begin position="13"/>
        <end position="228"/>
    </location>
</feature>
<dbReference type="PANTHER" id="PTHR32119">
    <property type="entry name" value="OROTIDINE 5'-PHOSPHATE DECARBOXYLASE"/>
    <property type="match status" value="1"/>
</dbReference>
<keyword evidence="7" id="KW-0456">Lyase</keyword>
<proteinExistence type="predicted"/>
<dbReference type="InterPro" id="IPR001754">
    <property type="entry name" value="OMPdeCOase_dom"/>
</dbReference>
<name>A0A1G2N0K0_9BACT</name>
<dbReference type="GO" id="GO:0006207">
    <property type="term" value="P:'de novo' pyrimidine nucleobase biosynthetic process"/>
    <property type="evidence" value="ECO:0007669"/>
    <property type="project" value="InterPro"/>
</dbReference>
<dbReference type="GO" id="GO:0044205">
    <property type="term" value="P:'de novo' UMP biosynthetic process"/>
    <property type="evidence" value="ECO:0007669"/>
    <property type="project" value="UniProtKB-UniPathway"/>
</dbReference>
<evidence type="ECO:0000256" key="3">
    <source>
        <dbReference type="ARBA" id="ARBA00012321"/>
    </source>
</evidence>
<dbReference type="GO" id="GO:0005829">
    <property type="term" value="C:cytosol"/>
    <property type="evidence" value="ECO:0007669"/>
    <property type="project" value="TreeGrafter"/>
</dbReference>
<reference evidence="11 12" key="1">
    <citation type="journal article" date="2016" name="Nat. Commun.">
        <title>Thousands of microbial genomes shed light on interconnected biogeochemical processes in an aquifer system.</title>
        <authorList>
            <person name="Anantharaman K."/>
            <person name="Brown C.T."/>
            <person name="Hug L.A."/>
            <person name="Sharon I."/>
            <person name="Castelle C.J."/>
            <person name="Probst A.J."/>
            <person name="Thomas B.C."/>
            <person name="Singh A."/>
            <person name="Wilkins M.J."/>
            <person name="Karaoz U."/>
            <person name="Brodie E.L."/>
            <person name="Williams K.H."/>
            <person name="Hubbard S.S."/>
            <person name="Banfield J.F."/>
        </authorList>
    </citation>
    <scope>NUCLEOTIDE SEQUENCE [LARGE SCALE GENOMIC DNA]</scope>
</reference>
<evidence type="ECO:0000256" key="2">
    <source>
        <dbReference type="ARBA" id="ARBA00004861"/>
    </source>
</evidence>
<dbReference type="Proteomes" id="UP000178089">
    <property type="component" value="Unassembled WGS sequence"/>
</dbReference>
<feature type="binding site" evidence="9">
    <location>
        <position position="183"/>
    </location>
    <ligand>
        <name>substrate</name>
    </ligand>
</feature>
<evidence type="ECO:0000256" key="6">
    <source>
        <dbReference type="ARBA" id="ARBA00022975"/>
    </source>
</evidence>
<dbReference type="EC" id="4.1.1.23" evidence="3"/>
<sequence length="236" mass="25488">MERCKKDVEAKNPIIVALDGKSWSDVLPLIDQLRTTGCILKVNDLFFWEGYSNLVPDLQVYGRVMVNLKGHDIPNTLENIAKRFATNPPWAVTVHASGGEAMIKAVVKAFEGTPTKILAVTVLTSMDQANCEEVYSRLPLEQVKKLAAIANRAGAHGLVCSPQEAAALKAEYPKFELVTPGVRSPGADKGDQERIGTPQGALEAGASFLVMGRQVLGAADPVAEVRRLLKEEVKVA</sequence>
<dbReference type="Pfam" id="PF00215">
    <property type="entry name" value="OMPdecase"/>
    <property type="match status" value="1"/>
</dbReference>
<feature type="binding site" evidence="9">
    <location>
        <position position="19"/>
    </location>
    <ligand>
        <name>substrate</name>
    </ligand>
</feature>
<evidence type="ECO:0000313" key="11">
    <source>
        <dbReference type="EMBL" id="OHA28852.1"/>
    </source>
</evidence>
<dbReference type="PANTHER" id="PTHR32119:SF2">
    <property type="entry name" value="OROTIDINE 5'-PHOSPHATE DECARBOXYLASE"/>
    <property type="match status" value="1"/>
</dbReference>
<dbReference type="NCBIfam" id="TIGR01740">
    <property type="entry name" value="pyrF"/>
    <property type="match status" value="1"/>
</dbReference>
<dbReference type="InterPro" id="IPR013785">
    <property type="entry name" value="Aldolase_TIM"/>
</dbReference>
<comment type="function">
    <text evidence="1">Catalyzes the decarboxylation of orotidine 5'-monophosphate (OMP) to uridine 5'-monophosphate (UMP).</text>
</comment>
<dbReference type="InterPro" id="IPR014732">
    <property type="entry name" value="OMPdecase"/>
</dbReference>
<keyword evidence="6" id="KW-0665">Pyrimidine biosynthesis</keyword>
<evidence type="ECO:0000256" key="5">
    <source>
        <dbReference type="ARBA" id="ARBA00022793"/>
    </source>
</evidence>
<evidence type="ECO:0000256" key="7">
    <source>
        <dbReference type="ARBA" id="ARBA00023239"/>
    </source>
</evidence>
<dbReference type="SMART" id="SM00934">
    <property type="entry name" value="OMPdecase"/>
    <property type="match status" value="1"/>
</dbReference>
<dbReference type="InterPro" id="IPR011060">
    <property type="entry name" value="RibuloseP-bd_barrel"/>
</dbReference>
<dbReference type="Gene3D" id="3.20.20.70">
    <property type="entry name" value="Aldolase class I"/>
    <property type="match status" value="1"/>
</dbReference>
<comment type="pathway">
    <text evidence="2">Pyrimidine metabolism; UMP biosynthesis via de novo pathway; UMP from orotate: step 2/2.</text>
</comment>
<feature type="binding site" evidence="9">
    <location>
        <position position="124"/>
    </location>
    <ligand>
        <name>substrate</name>
    </ligand>
</feature>
<accession>A0A1G2N0K0</accession>
<evidence type="ECO:0000256" key="1">
    <source>
        <dbReference type="ARBA" id="ARBA00002356"/>
    </source>
</evidence>